<name>A0ABQ5CZN2_9ASTR</name>
<sequence length="218" mass="22951">SSFGSRIQSHGLRNNLGNNKCGSYIGAYCVDNLGVSLYPASQKEKVAVSSSDSGIQSYGSCSNLGDNRCGDSIGAYCVSNVGSDNDWGFNSDPTSQKEKVAHPYFDSCYGSFVADVGSQPYGLCGSFVNDGGVFSLELDSGGGAVNGSFHDDHYDCFFRQSGSVATRGRVPYGRGGLRWFRRPAIKGLFIWSLVGDGKEYTYLSRGTGALRGVGGGGG</sequence>
<reference evidence="1" key="2">
    <citation type="submission" date="2022-01" db="EMBL/GenBank/DDBJ databases">
        <authorList>
            <person name="Yamashiro T."/>
            <person name="Shiraishi A."/>
            <person name="Satake H."/>
            <person name="Nakayama K."/>
        </authorList>
    </citation>
    <scope>NUCLEOTIDE SEQUENCE</scope>
</reference>
<accession>A0ABQ5CZN2</accession>
<gene>
    <name evidence="1" type="ORF">Tco_0911641</name>
</gene>
<feature type="non-terminal residue" evidence="1">
    <location>
        <position position="1"/>
    </location>
</feature>
<comment type="caution">
    <text evidence="1">The sequence shown here is derived from an EMBL/GenBank/DDBJ whole genome shotgun (WGS) entry which is preliminary data.</text>
</comment>
<protein>
    <submittedName>
        <fullName evidence="1">Uncharacterized protein</fullName>
    </submittedName>
</protein>
<reference evidence="1" key="1">
    <citation type="journal article" date="2022" name="Int. J. Mol. Sci.">
        <title>Draft Genome of Tanacetum Coccineum: Genomic Comparison of Closely Related Tanacetum-Family Plants.</title>
        <authorList>
            <person name="Yamashiro T."/>
            <person name="Shiraishi A."/>
            <person name="Nakayama K."/>
            <person name="Satake H."/>
        </authorList>
    </citation>
    <scope>NUCLEOTIDE SEQUENCE</scope>
</reference>
<proteinExistence type="predicted"/>
<organism evidence="1 2">
    <name type="scientific">Tanacetum coccineum</name>
    <dbReference type="NCBI Taxonomy" id="301880"/>
    <lineage>
        <taxon>Eukaryota</taxon>
        <taxon>Viridiplantae</taxon>
        <taxon>Streptophyta</taxon>
        <taxon>Embryophyta</taxon>
        <taxon>Tracheophyta</taxon>
        <taxon>Spermatophyta</taxon>
        <taxon>Magnoliopsida</taxon>
        <taxon>eudicotyledons</taxon>
        <taxon>Gunneridae</taxon>
        <taxon>Pentapetalae</taxon>
        <taxon>asterids</taxon>
        <taxon>campanulids</taxon>
        <taxon>Asterales</taxon>
        <taxon>Asteraceae</taxon>
        <taxon>Asteroideae</taxon>
        <taxon>Anthemideae</taxon>
        <taxon>Anthemidinae</taxon>
        <taxon>Tanacetum</taxon>
    </lineage>
</organism>
<evidence type="ECO:0000313" key="2">
    <source>
        <dbReference type="Proteomes" id="UP001151760"/>
    </source>
</evidence>
<dbReference type="EMBL" id="BQNB010014699">
    <property type="protein sequence ID" value="GJT31366.1"/>
    <property type="molecule type" value="Genomic_DNA"/>
</dbReference>
<dbReference type="Proteomes" id="UP001151760">
    <property type="component" value="Unassembled WGS sequence"/>
</dbReference>
<evidence type="ECO:0000313" key="1">
    <source>
        <dbReference type="EMBL" id="GJT31366.1"/>
    </source>
</evidence>
<keyword evidence="2" id="KW-1185">Reference proteome</keyword>